<dbReference type="Proteomes" id="UP000799779">
    <property type="component" value="Unassembled WGS sequence"/>
</dbReference>
<organism evidence="2 3">
    <name type="scientific">Amniculicola lignicola CBS 123094</name>
    <dbReference type="NCBI Taxonomy" id="1392246"/>
    <lineage>
        <taxon>Eukaryota</taxon>
        <taxon>Fungi</taxon>
        <taxon>Dikarya</taxon>
        <taxon>Ascomycota</taxon>
        <taxon>Pezizomycotina</taxon>
        <taxon>Dothideomycetes</taxon>
        <taxon>Pleosporomycetidae</taxon>
        <taxon>Pleosporales</taxon>
        <taxon>Amniculicolaceae</taxon>
        <taxon>Amniculicola</taxon>
    </lineage>
</organism>
<evidence type="ECO:0000313" key="3">
    <source>
        <dbReference type="Proteomes" id="UP000799779"/>
    </source>
</evidence>
<reference evidence="2" key="1">
    <citation type="journal article" date="2020" name="Stud. Mycol.">
        <title>101 Dothideomycetes genomes: a test case for predicting lifestyles and emergence of pathogens.</title>
        <authorList>
            <person name="Haridas S."/>
            <person name="Albert R."/>
            <person name="Binder M."/>
            <person name="Bloem J."/>
            <person name="Labutti K."/>
            <person name="Salamov A."/>
            <person name="Andreopoulos B."/>
            <person name="Baker S."/>
            <person name="Barry K."/>
            <person name="Bills G."/>
            <person name="Bluhm B."/>
            <person name="Cannon C."/>
            <person name="Castanera R."/>
            <person name="Culley D."/>
            <person name="Daum C."/>
            <person name="Ezra D."/>
            <person name="Gonzalez J."/>
            <person name="Henrissat B."/>
            <person name="Kuo A."/>
            <person name="Liang C."/>
            <person name="Lipzen A."/>
            <person name="Lutzoni F."/>
            <person name="Magnuson J."/>
            <person name="Mondo S."/>
            <person name="Nolan M."/>
            <person name="Ohm R."/>
            <person name="Pangilinan J."/>
            <person name="Park H.-J."/>
            <person name="Ramirez L."/>
            <person name="Alfaro M."/>
            <person name="Sun H."/>
            <person name="Tritt A."/>
            <person name="Yoshinaga Y."/>
            <person name="Zwiers L.-H."/>
            <person name="Turgeon B."/>
            <person name="Goodwin S."/>
            <person name="Spatafora J."/>
            <person name="Crous P."/>
            <person name="Grigoriev I."/>
        </authorList>
    </citation>
    <scope>NUCLEOTIDE SEQUENCE</scope>
    <source>
        <strain evidence="2">CBS 123094</strain>
    </source>
</reference>
<keyword evidence="3" id="KW-1185">Reference proteome</keyword>
<evidence type="ECO:0000313" key="2">
    <source>
        <dbReference type="EMBL" id="KAF1996342.1"/>
    </source>
</evidence>
<dbReference type="AlphaFoldDB" id="A0A6A5W365"/>
<accession>A0A6A5W365</accession>
<proteinExistence type="predicted"/>
<evidence type="ECO:0000256" key="1">
    <source>
        <dbReference type="SAM" id="MobiDB-lite"/>
    </source>
</evidence>
<gene>
    <name evidence="2" type="ORF">P154DRAFT_609048</name>
</gene>
<feature type="region of interest" description="Disordered" evidence="1">
    <location>
        <begin position="93"/>
        <end position="149"/>
    </location>
</feature>
<dbReference type="EMBL" id="ML977626">
    <property type="protein sequence ID" value="KAF1996342.1"/>
    <property type="molecule type" value="Genomic_DNA"/>
</dbReference>
<protein>
    <submittedName>
        <fullName evidence="2">Uncharacterized protein</fullName>
    </submittedName>
</protein>
<name>A0A6A5W365_9PLEO</name>
<sequence>MYVPSIKRRDDFKDHLRITLWPLTSKMLSACSLEIDQVSFQVAIDHFVTLSIKVDSSGQGKIVLGSNELVHCLMDAGGYQWYRDVRKKTKCTTSFRPGRDGGSPLIEPTRKAELPMRQGGGTIDRSSELESSRSTSDMMSTGPPRPPGTAETVLEQHQLLLFPLLDGSTSIPFQYKSRDGSIRVEIGVNVRIYVDVGSAFSPRFQSFKTHPV</sequence>